<keyword evidence="4" id="KW-1185">Reference proteome</keyword>
<protein>
    <recommendedName>
        <fullName evidence="5">Single-stranded DNA-binding protein</fullName>
    </recommendedName>
</protein>
<dbReference type="InterPro" id="IPR000424">
    <property type="entry name" value="Primosome_PriB/ssb"/>
</dbReference>
<proteinExistence type="predicted"/>
<gene>
    <name evidence="3" type="ORF">GCM10009827_120300</name>
</gene>
<dbReference type="SUPFAM" id="SSF50249">
    <property type="entry name" value="Nucleic acid-binding proteins"/>
    <property type="match status" value="1"/>
</dbReference>
<dbReference type="Gene3D" id="2.40.50.140">
    <property type="entry name" value="Nucleic acid-binding proteins"/>
    <property type="match status" value="1"/>
</dbReference>
<evidence type="ECO:0000313" key="4">
    <source>
        <dbReference type="Proteomes" id="UP001501470"/>
    </source>
</evidence>
<evidence type="ECO:0000256" key="2">
    <source>
        <dbReference type="PROSITE-ProRule" id="PRU00252"/>
    </source>
</evidence>
<dbReference type="EMBL" id="BAAAQD010000079">
    <property type="protein sequence ID" value="GAA1578727.1"/>
    <property type="molecule type" value="Genomic_DNA"/>
</dbReference>
<organism evidence="3 4">
    <name type="scientific">Dactylosporangium maewongense</name>
    <dbReference type="NCBI Taxonomy" id="634393"/>
    <lineage>
        <taxon>Bacteria</taxon>
        <taxon>Bacillati</taxon>
        <taxon>Actinomycetota</taxon>
        <taxon>Actinomycetes</taxon>
        <taxon>Micromonosporales</taxon>
        <taxon>Micromonosporaceae</taxon>
        <taxon>Dactylosporangium</taxon>
    </lineage>
</organism>
<dbReference type="Pfam" id="PF00436">
    <property type="entry name" value="SSB"/>
    <property type="match status" value="1"/>
</dbReference>
<accession>A0ABP4PEK8</accession>
<dbReference type="RefSeq" id="WP_344516049.1">
    <property type="nucleotide sequence ID" value="NZ_BAAAQD010000079.1"/>
</dbReference>
<dbReference type="Proteomes" id="UP001501470">
    <property type="component" value="Unassembled WGS sequence"/>
</dbReference>
<keyword evidence="1 2" id="KW-0238">DNA-binding</keyword>
<evidence type="ECO:0000313" key="3">
    <source>
        <dbReference type="EMBL" id="GAA1578727.1"/>
    </source>
</evidence>
<name>A0ABP4PEK8_9ACTN</name>
<sequence length="147" mass="16336">MQFNLTIEGKLTTSALSNATKAGREFVTFTIVHQSQYRDHTGKWVDAKPMFFDIVCWGKLAGHVRNLTRGTLVVIEGGRLLGYINDDEFAGLKVEARNVSLSMRFGEAHPGPAKQTRRGDLVTTADGEHIIADAYPDVVTDRELIHH</sequence>
<dbReference type="InterPro" id="IPR012340">
    <property type="entry name" value="NA-bd_OB-fold"/>
</dbReference>
<evidence type="ECO:0000256" key="1">
    <source>
        <dbReference type="ARBA" id="ARBA00023125"/>
    </source>
</evidence>
<dbReference type="CDD" id="cd04496">
    <property type="entry name" value="SSB_OBF"/>
    <property type="match status" value="1"/>
</dbReference>
<evidence type="ECO:0008006" key="5">
    <source>
        <dbReference type="Google" id="ProtNLM"/>
    </source>
</evidence>
<dbReference type="PROSITE" id="PS50935">
    <property type="entry name" value="SSB"/>
    <property type="match status" value="1"/>
</dbReference>
<comment type="caution">
    <text evidence="3">The sequence shown here is derived from an EMBL/GenBank/DDBJ whole genome shotgun (WGS) entry which is preliminary data.</text>
</comment>
<reference evidence="4" key="1">
    <citation type="journal article" date="2019" name="Int. J. Syst. Evol. Microbiol.">
        <title>The Global Catalogue of Microorganisms (GCM) 10K type strain sequencing project: providing services to taxonomists for standard genome sequencing and annotation.</title>
        <authorList>
            <consortium name="The Broad Institute Genomics Platform"/>
            <consortium name="The Broad Institute Genome Sequencing Center for Infectious Disease"/>
            <person name="Wu L."/>
            <person name="Ma J."/>
        </authorList>
    </citation>
    <scope>NUCLEOTIDE SEQUENCE [LARGE SCALE GENOMIC DNA]</scope>
    <source>
        <strain evidence="4">JCM 15933</strain>
    </source>
</reference>